<keyword evidence="15 19" id="KW-0520">NAD</keyword>
<dbReference type="PANTHER" id="PTHR43622:SF7">
    <property type="entry name" value="3-DEHYDROQUINATE SYNTHASE, CHLOROPLASTIC"/>
    <property type="match status" value="1"/>
</dbReference>
<comment type="subcellular location">
    <subcellularLocation>
        <location evidence="5 19">Cytoplasm</location>
    </subcellularLocation>
</comment>
<dbReference type="InterPro" id="IPR016037">
    <property type="entry name" value="DHQ_synth_AroB"/>
</dbReference>
<keyword evidence="10 19" id="KW-0963">Cytoplasm</keyword>
<dbReference type="GO" id="GO:0008652">
    <property type="term" value="P:amino acid biosynthetic process"/>
    <property type="evidence" value="ECO:0007669"/>
    <property type="project" value="UniProtKB-KW"/>
</dbReference>
<gene>
    <name evidence="19" type="primary">aroB</name>
    <name evidence="22" type="ORF">FGF66_07335</name>
</gene>
<feature type="binding site" evidence="19">
    <location>
        <position position="145"/>
    </location>
    <ligand>
        <name>NAD(+)</name>
        <dbReference type="ChEBI" id="CHEBI:57540"/>
    </ligand>
</feature>
<dbReference type="GO" id="GO:0009073">
    <property type="term" value="P:aromatic amino acid family biosynthetic process"/>
    <property type="evidence" value="ECO:0007669"/>
    <property type="project" value="UniProtKB-KW"/>
</dbReference>
<keyword evidence="14 19" id="KW-0862">Zinc</keyword>
<evidence type="ECO:0000256" key="6">
    <source>
        <dbReference type="ARBA" id="ARBA00004661"/>
    </source>
</evidence>
<feature type="domain" description="3-dehydroquinate synthase C-terminal" evidence="21">
    <location>
        <begin position="175"/>
        <end position="324"/>
    </location>
</feature>
<comment type="cofactor">
    <cofactor evidence="2 19">
        <name>NAD(+)</name>
        <dbReference type="ChEBI" id="CHEBI:57540"/>
    </cofactor>
</comment>
<dbReference type="FunFam" id="3.40.50.1970:FF:000007">
    <property type="entry name" value="Pentafunctional AROM polypeptide"/>
    <property type="match status" value="1"/>
</dbReference>
<reference evidence="22 23" key="1">
    <citation type="submission" date="2019-05" db="EMBL/GenBank/DDBJ databases">
        <title>Draft Whole-Genome sequence of the green sulfur bacterium Chlorobaculum thiosulfatiphilum DSM 249.</title>
        <authorList>
            <person name="Meyer T.E."/>
            <person name="Kyndt J.A."/>
        </authorList>
    </citation>
    <scope>NUCLEOTIDE SEQUENCE [LARGE SCALE GENOMIC DNA]</scope>
    <source>
        <strain evidence="22 23">DSM 249</strain>
    </source>
</reference>
<dbReference type="CDD" id="cd08195">
    <property type="entry name" value="DHQS"/>
    <property type="match status" value="1"/>
</dbReference>
<feature type="binding site" evidence="19">
    <location>
        <position position="259"/>
    </location>
    <ligand>
        <name>Zn(2+)</name>
        <dbReference type="ChEBI" id="CHEBI:29105"/>
    </ligand>
</feature>
<evidence type="ECO:0000256" key="10">
    <source>
        <dbReference type="ARBA" id="ARBA00022490"/>
    </source>
</evidence>
<evidence type="ECO:0000256" key="13">
    <source>
        <dbReference type="ARBA" id="ARBA00022741"/>
    </source>
</evidence>
<dbReference type="GO" id="GO:0009423">
    <property type="term" value="P:chorismate biosynthetic process"/>
    <property type="evidence" value="ECO:0007669"/>
    <property type="project" value="UniProtKB-UniRule"/>
</dbReference>
<evidence type="ECO:0000256" key="3">
    <source>
        <dbReference type="ARBA" id="ARBA00001947"/>
    </source>
</evidence>
<evidence type="ECO:0000256" key="8">
    <source>
        <dbReference type="ARBA" id="ARBA00013031"/>
    </source>
</evidence>
<evidence type="ECO:0000256" key="2">
    <source>
        <dbReference type="ARBA" id="ARBA00001911"/>
    </source>
</evidence>
<evidence type="ECO:0000256" key="18">
    <source>
        <dbReference type="ARBA" id="ARBA00023285"/>
    </source>
</evidence>
<comment type="cofactor">
    <cofactor evidence="3">
        <name>Zn(2+)</name>
        <dbReference type="ChEBI" id="CHEBI:29105"/>
    </cofactor>
</comment>
<dbReference type="Proteomes" id="UP000308271">
    <property type="component" value="Unassembled WGS sequence"/>
</dbReference>
<dbReference type="InterPro" id="IPR030960">
    <property type="entry name" value="DHQS/DOIS_N"/>
</dbReference>
<protein>
    <recommendedName>
        <fullName evidence="9 19">3-dehydroquinate synthase</fullName>
        <shortName evidence="19">DHQS</shortName>
        <ecNumber evidence="8 19">4.2.3.4</ecNumber>
    </recommendedName>
</protein>
<dbReference type="Gene3D" id="1.20.1090.10">
    <property type="entry name" value="Dehydroquinate synthase-like - alpha domain"/>
    <property type="match status" value="1"/>
</dbReference>
<comment type="caution">
    <text evidence="22">The sequence shown here is derived from an EMBL/GenBank/DDBJ whole genome shotgun (WGS) entry which is preliminary data.</text>
</comment>
<dbReference type="HAMAP" id="MF_00110">
    <property type="entry name" value="DHQ_synthase"/>
    <property type="match status" value="1"/>
</dbReference>
<keyword evidence="17 19" id="KW-0456">Lyase</keyword>
<keyword evidence="13 19" id="KW-0547">Nucleotide-binding</keyword>
<keyword evidence="16 19" id="KW-0057">Aromatic amino acid biosynthesis</keyword>
<dbReference type="EMBL" id="VDCH01000013">
    <property type="protein sequence ID" value="TNJ38788.1"/>
    <property type="molecule type" value="Genomic_DNA"/>
</dbReference>
<comment type="function">
    <text evidence="4 19">Catalyzes the conversion of 3-deoxy-D-arabino-heptulosonate 7-phosphate (DAHP) to dehydroquinate (DHQ).</text>
</comment>
<evidence type="ECO:0000256" key="12">
    <source>
        <dbReference type="ARBA" id="ARBA00022723"/>
    </source>
</evidence>
<evidence type="ECO:0000259" key="20">
    <source>
        <dbReference type="Pfam" id="PF01761"/>
    </source>
</evidence>
<dbReference type="GO" id="GO:0003856">
    <property type="term" value="F:3-dehydroquinate synthase activity"/>
    <property type="evidence" value="ECO:0007669"/>
    <property type="project" value="UniProtKB-UniRule"/>
</dbReference>
<evidence type="ECO:0000256" key="9">
    <source>
        <dbReference type="ARBA" id="ARBA00017684"/>
    </source>
</evidence>
<dbReference type="OrthoDB" id="9806583at2"/>
<evidence type="ECO:0000256" key="7">
    <source>
        <dbReference type="ARBA" id="ARBA00005412"/>
    </source>
</evidence>
<evidence type="ECO:0000256" key="5">
    <source>
        <dbReference type="ARBA" id="ARBA00004496"/>
    </source>
</evidence>
<organism evidence="22 23">
    <name type="scientific">Chlorobaculum thiosulfatiphilum</name>
    <name type="common">Chlorobium limicola f.sp. thiosulfatophilum</name>
    <dbReference type="NCBI Taxonomy" id="115852"/>
    <lineage>
        <taxon>Bacteria</taxon>
        <taxon>Pseudomonadati</taxon>
        <taxon>Chlorobiota</taxon>
        <taxon>Chlorobiia</taxon>
        <taxon>Chlorobiales</taxon>
        <taxon>Chlorobiaceae</taxon>
        <taxon>Chlorobaculum</taxon>
    </lineage>
</organism>
<comment type="pathway">
    <text evidence="6 19">Metabolic intermediate biosynthesis; chorismate biosynthesis; chorismate from D-erythrose 4-phosphate and phosphoenolpyruvate: step 2/7.</text>
</comment>
<comment type="caution">
    <text evidence="19">Lacks conserved residue(s) required for the propagation of feature annotation.</text>
</comment>
<feature type="binding site" evidence="19">
    <location>
        <begin position="99"/>
        <end position="103"/>
    </location>
    <ligand>
        <name>NAD(+)</name>
        <dbReference type="ChEBI" id="CHEBI:57540"/>
    </ligand>
</feature>
<evidence type="ECO:0000313" key="23">
    <source>
        <dbReference type="Proteomes" id="UP000308271"/>
    </source>
</evidence>
<accession>A0A5C4S6I3</accession>
<dbReference type="Pfam" id="PF01761">
    <property type="entry name" value="DHQ_synthase"/>
    <property type="match status" value="1"/>
</dbReference>
<dbReference type="GO" id="GO:0000166">
    <property type="term" value="F:nucleotide binding"/>
    <property type="evidence" value="ECO:0007669"/>
    <property type="project" value="UniProtKB-KW"/>
</dbReference>
<comment type="similarity">
    <text evidence="7 19">Belongs to the sugar phosphate cyclases superfamily. Dehydroquinate synthase family.</text>
</comment>
<sequence length="369" mass="41374">MQTPSSHIIVRTPVIDSIGELYATRGLGKKTVLLFDENTRKLFGDAIIESMQRQGFRTVELVVPARETSKSVSTAWKLYGQMIEADVDRSWNLVCAGGGVVGDLGGYIAASYYRGIPVVQLPTTLLAMTDSSIGGKVAINHPLGKNLIGYFHMPELVLIDPALLRTLPSREIYGGLSEVVKYGFIADREFFDLLAAHWSEIVRLEEPWLSKAVSRSAFIKADVVEKDFRETTGLRATLNFGHTFAHGLEKMAEYRNLRHGEAVTIGMVCALFLSHRLGFLAEAELREGLALLARFRFPRGLVRKRFLSLDRDELVESMLSDKKKIDRQLRFVLLDRIGHAFLHDHDIANETVLQAIDDAKGWFEEKKQG</sequence>
<dbReference type="GO" id="GO:0046872">
    <property type="term" value="F:metal ion binding"/>
    <property type="evidence" value="ECO:0007669"/>
    <property type="project" value="UniProtKB-KW"/>
</dbReference>
<dbReference type="SUPFAM" id="SSF56796">
    <property type="entry name" value="Dehydroquinate synthase-like"/>
    <property type="match status" value="1"/>
</dbReference>
<evidence type="ECO:0000256" key="11">
    <source>
        <dbReference type="ARBA" id="ARBA00022605"/>
    </source>
</evidence>
<dbReference type="AlphaFoldDB" id="A0A5C4S6I3"/>
<dbReference type="NCBIfam" id="TIGR01357">
    <property type="entry name" value="aroB"/>
    <property type="match status" value="1"/>
</dbReference>
<keyword evidence="11 19" id="KW-0028">Amino-acid biosynthesis</keyword>
<evidence type="ECO:0000313" key="22">
    <source>
        <dbReference type="EMBL" id="TNJ38788.1"/>
    </source>
</evidence>
<feature type="domain" description="3-dehydroquinate synthase N-terminal" evidence="20">
    <location>
        <begin position="61"/>
        <end position="172"/>
    </location>
</feature>
<proteinExistence type="inferred from homology"/>
<evidence type="ECO:0000259" key="21">
    <source>
        <dbReference type="Pfam" id="PF24621"/>
    </source>
</evidence>
<comment type="cofactor">
    <cofactor evidence="19">
        <name>Co(2+)</name>
        <dbReference type="ChEBI" id="CHEBI:48828"/>
    </cofactor>
    <cofactor evidence="19">
        <name>Zn(2+)</name>
        <dbReference type="ChEBI" id="CHEBI:29105"/>
    </cofactor>
    <text evidence="19">Binds 1 divalent metal cation per subunit. Can use either Co(2+) or Zn(2+).</text>
</comment>
<keyword evidence="23" id="KW-1185">Reference proteome</keyword>
<dbReference type="PIRSF" id="PIRSF001455">
    <property type="entry name" value="DHQ_synth"/>
    <property type="match status" value="1"/>
</dbReference>
<dbReference type="RefSeq" id="WP_139457014.1">
    <property type="nucleotide sequence ID" value="NZ_VDCH01000013.1"/>
</dbReference>
<evidence type="ECO:0000256" key="14">
    <source>
        <dbReference type="ARBA" id="ARBA00022833"/>
    </source>
</evidence>
<evidence type="ECO:0000256" key="16">
    <source>
        <dbReference type="ARBA" id="ARBA00023141"/>
    </source>
</evidence>
<evidence type="ECO:0000256" key="1">
    <source>
        <dbReference type="ARBA" id="ARBA00001393"/>
    </source>
</evidence>
<evidence type="ECO:0000256" key="15">
    <source>
        <dbReference type="ARBA" id="ARBA00023027"/>
    </source>
</evidence>
<dbReference type="InterPro" id="IPR050071">
    <property type="entry name" value="Dehydroquinate_synthase"/>
</dbReference>
<evidence type="ECO:0000256" key="19">
    <source>
        <dbReference type="HAMAP-Rule" id="MF_00110"/>
    </source>
</evidence>
<feature type="binding site" evidence="19">
    <location>
        <begin position="123"/>
        <end position="124"/>
    </location>
    <ligand>
        <name>NAD(+)</name>
        <dbReference type="ChEBI" id="CHEBI:57540"/>
    </ligand>
</feature>
<dbReference type="EC" id="4.2.3.4" evidence="8 19"/>
<dbReference type="UniPathway" id="UPA00053">
    <property type="reaction ID" value="UER00085"/>
</dbReference>
<comment type="catalytic activity">
    <reaction evidence="1 19">
        <text>7-phospho-2-dehydro-3-deoxy-D-arabino-heptonate = 3-dehydroquinate + phosphate</text>
        <dbReference type="Rhea" id="RHEA:21968"/>
        <dbReference type="ChEBI" id="CHEBI:32364"/>
        <dbReference type="ChEBI" id="CHEBI:43474"/>
        <dbReference type="ChEBI" id="CHEBI:58394"/>
        <dbReference type="EC" id="4.2.3.4"/>
    </reaction>
</comment>
<name>A0A5C4S6I3_CHLTI</name>
<keyword evidence="12 19" id="KW-0479">Metal-binding</keyword>
<feature type="binding site" evidence="19">
    <location>
        <position position="136"/>
    </location>
    <ligand>
        <name>NAD(+)</name>
        <dbReference type="ChEBI" id="CHEBI:57540"/>
    </ligand>
</feature>
<keyword evidence="18 19" id="KW-0170">Cobalt</keyword>
<dbReference type="PANTHER" id="PTHR43622">
    <property type="entry name" value="3-DEHYDROQUINATE SYNTHASE"/>
    <property type="match status" value="1"/>
</dbReference>
<evidence type="ECO:0000256" key="4">
    <source>
        <dbReference type="ARBA" id="ARBA00003485"/>
    </source>
</evidence>
<feature type="binding site" evidence="19">
    <location>
        <position position="178"/>
    </location>
    <ligand>
        <name>Zn(2+)</name>
        <dbReference type="ChEBI" id="CHEBI:29105"/>
    </ligand>
</feature>
<dbReference type="GO" id="GO:0005737">
    <property type="term" value="C:cytoplasm"/>
    <property type="evidence" value="ECO:0007669"/>
    <property type="project" value="UniProtKB-SubCell"/>
</dbReference>
<feature type="binding site" evidence="19">
    <location>
        <position position="242"/>
    </location>
    <ligand>
        <name>Zn(2+)</name>
        <dbReference type="ChEBI" id="CHEBI:29105"/>
    </ligand>
</feature>
<dbReference type="Pfam" id="PF24621">
    <property type="entry name" value="DHQS_C"/>
    <property type="match status" value="1"/>
</dbReference>
<dbReference type="InterPro" id="IPR056179">
    <property type="entry name" value="DHQS_C"/>
</dbReference>
<dbReference type="Gene3D" id="3.40.50.1970">
    <property type="match status" value="1"/>
</dbReference>
<evidence type="ECO:0000256" key="17">
    <source>
        <dbReference type="ARBA" id="ARBA00023239"/>
    </source>
</evidence>
<dbReference type="InterPro" id="IPR030963">
    <property type="entry name" value="DHQ_synth_fam"/>
</dbReference>